<dbReference type="EMBL" id="JARJLG010000076">
    <property type="protein sequence ID" value="KAJ7751914.1"/>
    <property type="molecule type" value="Genomic_DNA"/>
</dbReference>
<gene>
    <name evidence="1" type="ORF">DFH07DRAFT_524091</name>
</gene>
<evidence type="ECO:0000313" key="2">
    <source>
        <dbReference type="Proteomes" id="UP001215280"/>
    </source>
</evidence>
<protein>
    <submittedName>
        <fullName evidence="1">Uncharacterized protein</fullName>
    </submittedName>
</protein>
<dbReference type="AlphaFoldDB" id="A0AAD7N9W5"/>
<sequence length="292" mass="31099">MPSFVQTIDVNSPLVEYLGPWQLGGADGDPEVVKYNQDTFVYCANTGCFATISFNGTEVHVVGAYRLNSGPFQVELDGETFGPFGTTPTVVEQFQIDLFNQTDLTAGPHSLTISNLPPIESNKPNLNLDYFSWTNEINSLDDVRLQDDTPAFSYEPSTAWSSFTDGSSSFPDFDGGTGHSTVQGGATVAFSFKGDRVALYGAIGSLGGPYTVQIDNGSVSHYTAQSLVSDATTPLPNYLAGQLLFYADSLSSGNHMVTITANPGSPTQDLTMDYAIVDGTLNSNSTVIAQSS</sequence>
<proteinExistence type="predicted"/>
<keyword evidence="2" id="KW-1185">Reference proteome</keyword>
<accession>A0AAD7N9W5</accession>
<name>A0AAD7N9W5_9AGAR</name>
<comment type="caution">
    <text evidence="1">The sequence shown here is derived from an EMBL/GenBank/DDBJ whole genome shotgun (WGS) entry which is preliminary data.</text>
</comment>
<dbReference type="Proteomes" id="UP001215280">
    <property type="component" value="Unassembled WGS sequence"/>
</dbReference>
<evidence type="ECO:0000313" key="1">
    <source>
        <dbReference type="EMBL" id="KAJ7751914.1"/>
    </source>
</evidence>
<dbReference type="Gene3D" id="2.60.120.260">
    <property type="entry name" value="Galactose-binding domain-like"/>
    <property type="match status" value="2"/>
</dbReference>
<organism evidence="1 2">
    <name type="scientific">Mycena maculata</name>
    <dbReference type="NCBI Taxonomy" id="230809"/>
    <lineage>
        <taxon>Eukaryota</taxon>
        <taxon>Fungi</taxon>
        <taxon>Dikarya</taxon>
        <taxon>Basidiomycota</taxon>
        <taxon>Agaricomycotina</taxon>
        <taxon>Agaricomycetes</taxon>
        <taxon>Agaricomycetidae</taxon>
        <taxon>Agaricales</taxon>
        <taxon>Marasmiineae</taxon>
        <taxon>Mycenaceae</taxon>
        <taxon>Mycena</taxon>
    </lineage>
</organism>
<reference evidence="1" key="1">
    <citation type="submission" date="2023-03" db="EMBL/GenBank/DDBJ databases">
        <title>Massive genome expansion in bonnet fungi (Mycena s.s.) driven by repeated elements and novel gene families across ecological guilds.</title>
        <authorList>
            <consortium name="Lawrence Berkeley National Laboratory"/>
            <person name="Harder C.B."/>
            <person name="Miyauchi S."/>
            <person name="Viragh M."/>
            <person name="Kuo A."/>
            <person name="Thoen E."/>
            <person name="Andreopoulos B."/>
            <person name="Lu D."/>
            <person name="Skrede I."/>
            <person name="Drula E."/>
            <person name="Henrissat B."/>
            <person name="Morin E."/>
            <person name="Kohler A."/>
            <person name="Barry K."/>
            <person name="LaButti K."/>
            <person name="Morin E."/>
            <person name="Salamov A."/>
            <person name="Lipzen A."/>
            <person name="Mereny Z."/>
            <person name="Hegedus B."/>
            <person name="Baldrian P."/>
            <person name="Stursova M."/>
            <person name="Weitz H."/>
            <person name="Taylor A."/>
            <person name="Grigoriev I.V."/>
            <person name="Nagy L.G."/>
            <person name="Martin F."/>
            <person name="Kauserud H."/>
        </authorList>
    </citation>
    <scope>NUCLEOTIDE SEQUENCE</scope>
    <source>
        <strain evidence="1">CBHHK188m</strain>
    </source>
</reference>